<comment type="caution">
    <text evidence="9">The sequence shown here is derived from an EMBL/GenBank/DDBJ whole genome shotgun (WGS) entry which is preliminary data.</text>
</comment>
<feature type="disulfide bond" evidence="5">
    <location>
        <begin position="180"/>
        <end position="189"/>
    </location>
</feature>
<dbReference type="GeneID" id="92365934"/>
<feature type="compositionally biased region" description="Acidic residues" evidence="6">
    <location>
        <begin position="257"/>
        <end position="268"/>
    </location>
</feature>
<keyword evidence="7" id="KW-0472">Membrane</keyword>
<dbReference type="RefSeq" id="XP_067067250.1">
    <property type="nucleotide sequence ID" value="XM_067211983.1"/>
</dbReference>
<keyword evidence="1 5" id="KW-0245">EGF-like domain</keyword>
<dbReference type="PROSITE" id="PS01186">
    <property type="entry name" value="EGF_2"/>
    <property type="match status" value="3"/>
</dbReference>
<name>A0A1J4MIW5_9CRYT</name>
<feature type="transmembrane region" description="Helical" evidence="7">
    <location>
        <begin position="12"/>
        <end position="33"/>
    </location>
</feature>
<dbReference type="GO" id="GO:0032991">
    <property type="term" value="C:protein-containing complex"/>
    <property type="evidence" value="ECO:0007669"/>
    <property type="project" value="TreeGrafter"/>
</dbReference>
<evidence type="ECO:0000256" key="1">
    <source>
        <dbReference type="ARBA" id="ARBA00022536"/>
    </source>
</evidence>
<evidence type="ECO:0000256" key="2">
    <source>
        <dbReference type="ARBA" id="ARBA00022729"/>
    </source>
</evidence>
<evidence type="ECO:0000256" key="6">
    <source>
        <dbReference type="SAM" id="MobiDB-lite"/>
    </source>
</evidence>
<dbReference type="VEuPathDB" id="CryptoDB:cand_017490"/>
<dbReference type="GO" id="GO:0007157">
    <property type="term" value="P:heterophilic cell-cell adhesion via plasma membrane cell adhesion molecules"/>
    <property type="evidence" value="ECO:0007669"/>
    <property type="project" value="TreeGrafter"/>
</dbReference>
<gene>
    <name evidence="9" type="ORF">cand_017490</name>
</gene>
<feature type="disulfide bond" evidence="5">
    <location>
        <begin position="161"/>
        <end position="178"/>
    </location>
</feature>
<feature type="domain" description="EGF-like" evidence="8">
    <location>
        <begin position="61"/>
        <end position="105"/>
    </location>
</feature>
<dbReference type="AlphaFoldDB" id="A0A1J4MIW5"/>
<feature type="domain" description="EGF-like" evidence="8">
    <location>
        <begin position="107"/>
        <end position="149"/>
    </location>
</feature>
<feature type="disulfide bond" evidence="5">
    <location>
        <begin position="139"/>
        <end position="148"/>
    </location>
</feature>
<feature type="compositionally biased region" description="Basic and acidic residues" evidence="6">
    <location>
        <begin position="246"/>
        <end position="255"/>
    </location>
</feature>
<accession>A0A1J4MIW5</accession>
<evidence type="ECO:0000256" key="7">
    <source>
        <dbReference type="SAM" id="Phobius"/>
    </source>
</evidence>
<dbReference type="SMART" id="SM00181">
    <property type="entry name" value="EGF"/>
    <property type="match status" value="3"/>
</dbReference>
<protein>
    <submittedName>
        <fullName evidence="9">EGF-like domain-containing protein</fullName>
    </submittedName>
</protein>
<feature type="disulfide bond" evidence="5">
    <location>
        <begin position="120"/>
        <end position="137"/>
    </location>
</feature>
<dbReference type="EMBL" id="LRBS01000099">
    <property type="protein sequence ID" value="OII74169.1"/>
    <property type="molecule type" value="Genomic_DNA"/>
</dbReference>
<dbReference type="PROSITE" id="PS50026">
    <property type="entry name" value="EGF_3"/>
    <property type="match status" value="3"/>
</dbReference>
<sequence>MLCTFSRCSDINILVILICIVYIANSVFLVVVATNMQAVDTNTTQVSSSSTVDDLSQEIPFESICSGDQQVNCGQNGKCFEIGVLANQRQYICICTDGYTGPKCDTKWDACLSAGPTNLCLNGGICTSTMEYPYYSCKCLSGYTGLNCNIANNICITNNPCQNGGKCTFISPSEPVLCTCSRGYTGQYCQDQVYYGIGGAGVYLYPSQIIFTWIILILLLANIAYCTLSVIMDLIAIKRAERKKRLKEEKNKGDDTVPSEEVEDFNED</sequence>
<dbReference type="PROSITE" id="PS00022">
    <property type="entry name" value="EGF_1"/>
    <property type="match status" value="3"/>
</dbReference>
<dbReference type="InterPro" id="IPR051022">
    <property type="entry name" value="Notch_Cell-Fate_Det"/>
</dbReference>
<evidence type="ECO:0000259" key="8">
    <source>
        <dbReference type="PROSITE" id="PS50026"/>
    </source>
</evidence>
<feature type="region of interest" description="Disordered" evidence="6">
    <location>
        <begin position="246"/>
        <end position="268"/>
    </location>
</feature>
<dbReference type="Gene3D" id="2.10.25.10">
    <property type="entry name" value="Laminin"/>
    <property type="match status" value="3"/>
</dbReference>
<evidence type="ECO:0000256" key="4">
    <source>
        <dbReference type="ARBA" id="ARBA00023157"/>
    </source>
</evidence>
<dbReference type="GO" id="GO:0045197">
    <property type="term" value="P:establishment or maintenance of epithelial cell apical/basal polarity"/>
    <property type="evidence" value="ECO:0007669"/>
    <property type="project" value="TreeGrafter"/>
</dbReference>
<evidence type="ECO:0000313" key="10">
    <source>
        <dbReference type="Proteomes" id="UP000186804"/>
    </source>
</evidence>
<feature type="transmembrane region" description="Helical" evidence="7">
    <location>
        <begin position="210"/>
        <end position="237"/>
    </location>
</feature>
<evidence type="ECO:0000313" key="9">
    <source>
        <dbReference type="EMBL" id="OII74169.1"/>
    </source>
</evidence>
<dbReference type="SUPFAM" id="SSF57196">
    <property type="entry name" value="EGF/Laminin"/>
    <property type="match status" value="3"/>
</dbReference>
<dbReference type="PANTHER" id="PTHR24049:SF22">
    <property type="entry name" value="DROSOPHILA CRUMBS HOMOLOG"/>
    <property type="match status" value="1"/>
</dbReference>
<feature type="domain" description="EGF-like" evidence="8">
    <location>
        <begin position="151"/>
        <end position="190"/>
    </location>
</feature>
<keyword evidence="4 5" id="KW-1015">Disulfide bond</keyword>
<dbReference type="OrthoDB" id="430340at2759"/>
<evidence type="ECO:0000256" key="3">
    <source>
        <dbReference type="ARBA" id="ARBA00022737"/>
    </source>
</evidence>
<keyword evidence="2" id="KW-0732">Signal</keyword>
<dbReference type="PANTHER" id="PTHR24049">
    <property type="entry name" value="CRUMBS FAMILY MEMBER"/>
    <property type="match status" value="1"/>
</dbReference>
<keyword evidence="10" id="KW-1185">Reference proteome</keyword>
<proteinExistence type="predicted"/>
<evidence type="ECO:0000256" key="5">
    <source>
        <dbReference type="PROSITE-ProRule" id="PRU00076"/>
    </source>
</evidence>
<feature type="disulfide bond" evidence="5">
    <location>
        <begin position="95"/>
        <end position="104"/>
    </location>
</feature>
<reference evidence="9 10" key="1">
    <citation type="submission" date="2016-10" db="EMBL/GenBank/DDBJ databases">
        <title>Reductive evolution of mitochondrial metabolism and differential evolution of invasion-related proteins in Cryptosporidium.</title>
        <authorList>
            <person name="Liu S."/>
            <person name="Roellig D.M."/>
            <person name="Guo Y."/>
            <person name="Li N."/>
            <person name="Frace M.A."/>
            <person name="Tang K."/>
            <person name="Zhang L."/>
            <person name="Feng Y."/>
            <person name="Xiao L."/>
        </authorList>
    </citation>
    <scope>NUCLEOTIDE SEQUENCE [LARGE SCALE GENOMIC DNA]</scope>
    <source>
        <strain evidence="9">30847</strain>
    </source>
</reference>
<keyword evidence="7" id="KW-1133">Transmembrane helix</keyword>
<dbReference type="CDD" id="cd00054">
    <property type="entry name" value="EGF_CA"/>
    <property type="match status" value="1"/>
</dbReference>
<organism evidence="9 10">
    <name type="scientific">Cryptosporidium andersoni</name>
    <dbReference type="NCBI Taxonomy" id="117008"/>
    <lineage>
        <taxon>Eukaryota</taxon>
        <taxon>Sar</taxon>
        <taxon>Alveolata</taxon>
        <taxon>Apicomplexa</taxon>
        <taxon>Conoidasida</taxon>
        <taxon>Coccidia</taxon>
        <taxon>Eucoccidiorida</taxon>
        <taxon>Eimeriorina</taxon>
        <taxon>Cryptosporidiidae</taxon>
        <taxon>Cryptosporidium</taxon>
    </lineage>
</organism>
<keyword evidence="7" id="KW-0812">Transmembrane</keyword>
<dbReference type="Pfam" id="PF00008">
    <property type="entry name" value="EGF"/>
    <property type="match status" value="1"/>
</dbReference>
<dbReference type="GO" id="GO:0005886">
    <property type="term" value="C:plasma membrane"/>
    <property type="evidence" value="ECO:0007669"/>
    <property type="project" value="TreeGrafter"/>
</dbReference>
<comment type="caution">
    <text evidence="5">Lacks conserved residue(s) required for the propagation of feature annotation.</text>
</comment>
<dbReference type="Proteomes" id="UP000186804">
    <property type="component" value="Unassembled WGS sequence"/>
</dbReference>
<keyword evidence="3" id="KW-0677">Repeat</keyword>
<dbReference type="InterPro" id="IPR000742">
    <property type="entry name" value="EGF"/>
</dbReference>